<comment type="similarity">
    <text evidence="2">Belongs to the RRN7/TAF1B family.</text>
</comment>
<accession>A0AAD4CFY6</accession>
<keyword evidence="15" id="KW-1185">Reference proteome</keyword>
<gene>
    <name evidence="14" type="primary">RRN7</name>
    <name evidence="14" type="ORF">FE257_012383</name>
</gene>
<keyword evidence="3" id="KW-0479">Metal-binding</keyword>
<evidence type="ECO:0000256" key="9">
    <source>
        <dbReference type="ARBA" id="ARBA00023242"/>
    </source>
</evidence>
<evidence type="ECO:0000259" key="11">
    <source>
        <dbReference type="Pfam" id="PF11781"/>
    </source>
</evidence>
<reference evidence="14" key="1">
    <citation type="journal article" date="2019" name="Beilstein J. Org. Chem.">
        <title>Nanangenines: drimane sesquiterpenoids as the dominant metabolite cohort of a novel Australian fungus, Aspergillus nanangensis.</title>
        <authorList>
            <person name="Lacey H.J."/>
            <person name="Gilchrist C.L.M."/>
            <person name="Crombie A."/>
            <person name="Kalaitzis J.A."/>
            <person name="Vuong D."/>
            <person name="Rutledge P.J."/>
            <person name="Turner P."/>
            <person name="Pitt J.I."/>
            <person name="Lacey E."/>
            <person name="Chooi Y.H."/>
            <person name="Piggott A.M."/>
        </authorList>
    </citation>
    <scope>NUCLEOTIDE SEQUENCE</scope>
    <source>
        <strain evidence="14">MST-FP2251</strain>
    </source>
</reference>
<dbReference type="PANTHER" id="PTHR31576">
    <property type="entry name" value="TATA BOX-BINDING PROTEIN-ASSOCIATED FACTOR RNA POLYMERASE I SUBUNIT B"/>
    <property type="match status" value="1"/>
</dbReference>
<evidence type="ECO:0000256" key="3">
    <source>
        <dbReference type="ARBA" id="ARBA00022723"/>
    </source>
</evidence>
<dbReference type="GO" id="GO:0042790">
    <property type="term" value="P:nucleolar large rRNA transcription by RNA polymerase I"/>
    <property type="evidence" value="ECO:0007669"/>
    <property type="project" value="TreeGrafter"/>
</dbReference>
<keyword evidence="8" id="KW-0804">Transcription</keyword>
<feature type="compositionally biased region" description="Acidic residues" evidence="10">
    <location>
        <begin position="441"/>
        <end position="473"/>
    </location>
</feature>
<evidence type="ECO:0000313" key="15">
    <source>
        <dbReference type="Proteomes" id="UP001194746"/>
    </source>
</evidence>
<feature type="domain" description="Rrn7/TAF1B N-terminal cyclin" evidence="12">
    <location>
        <begin position="80"/>
        <end position="207"/>
    </location>
</feature>
<name>A0AAD4CFY6_ASPNN</name>
<dbReference type="GO" id="GO:0070860">
    <property type="term" value="C:RNA polymerase I core factor complex"/>
    <property type="evidence" value="ECO:0007669"/>
    <property type="project" value="InterPro"/>
</dbReference>
<dbReference type="Pfam" id="PF11781">
    <property type="entry name" value="Zn_ribbon_RRN7"/>
    <property type="match status" value="1"/>
</dbReference>
<protein>
    <submittedName>
        <fullName evidence="14">Pol I core factor CF</fullName>
    </submittedName>
</protein>
<dbReference type="InterPro" id="IPR048540">
    <property type="entry name" value="Rrn7_cyclin_N"/>
</dbReference>
<comment type="subcellular location">
    <subcellularLocation>
        <location evidence="1">Nucleus</location>
        <location evidence="1">Nucleolus</location>
    </subcellularLocation>
</comment>
<feature type="region of interest" description="Disordered" evidence="10">
    <location>
        <begin position="318"/>
        <end position="347"/>
    </location>
</feature>
<dbReference type="GO" id="GO:0001164">
    <property type="term" value="F:RNA polymerase I core promoter sequence-specific DNA binding"/>
    <property type="evidence" value="ECO:0007669"/>
    <property type="project" value="InterPro"/>
</dbReference>
<dbReference type="Proteomes" id="UP001194746">
    <property type="component" value="Unassembled WGS sequence"/>
</dbReference>
<evidence type="ECO:0000259" key="12">
    <source>
        <dbReference type="Pfam" id="PF20644"/>
    </source>
</evidence>
<evidence type="ECO:0000256" key="1">
    <source>
        <dbReference type="ARBA" id="ARBA00004604"/>
    </source>
</evidence>
<comment type="caution">
    <text evidence="14">The sequence shown here is derived from an EMBL/GenBank/DDBJ whole genome shotgun (WGS) entry which is preliminary data.</text>
</comment>
<reference evidence="14" key="2">
    <citation type="submission" date="2020-02" db="EMBL/GenBank/DDBJ databases">
        <authorList>
            <person name="Gilchrist C.L.M."/>
            <person name="Chooi Y.-H."/>
        </authorList>
    </citation>
    <scope>NUCLEOTIDE SEQUENCE</scope>
    <source>
        <strain evidence="14">MST-FP2251</strain>
    </source>
</reference>
<proteinExistence type="inferred from homology"/>
<feature type="region of interest" description="Disordered" evidence="10">
    <location>
        <begin position="438"/>
        <end position="473"/>
    </location>
</feature>
<dbReference type="PANTHER" id="PTHR31576:SF2">
    <property type="entry name" value="TATA BOX-BINDING PROTEIN-ASSOCIATED FACTOR RNA POLYMERASE I SUBUNIT B"/>
    <property type="match status" value="1"/>
</dbReference>
<evidence type="ECO:0000256" key="2">
    <source>
        <dbReference type="ARBA" id="ARBA00006899"/>
    </source>
</evidence>
<sequence>MEYITRGRCGQEGCRERRYYLDNGLWFCRRGHQQEGRQIEEDPDDFGTQGKRSRVKKTAAEKGRRTYHGRQAYSLFLQTYQLILWKQSFALVQNRGFPAQFEHVVRDLWALRLETYASKIRDPDDDDNDELELFSSVPASDTEDNLDKQESVTSGGKHVQWPRLIDTIASCYLGALLMRLPVSVGDFHQMVIHGDVPYIRVIRTIPREMRDKLPQELRSIIETTLISLIVIGTKLLFPFDDVERYPVSAKEPTTQVIDWKIWGQAQRQYDNRKTSSGGIGKGNEIMVNDQDVFNMTPGQLDEYMDWYEKNWLDSSKGPHPLADMFPTGSSTGEAQQDAQPNQPSTTAMEEDETAIENMLQTVNHELKPRKIIPETDADVPRPGSAYTRYRMDSDLTESARFFYEIAAKISGISLATLVRAVSQAESRVMRWLEDQRRVDNYEEPFEMESAQDDSDDDLDAMSDGDMSDLDDGA</sequence>
<evidence type="ECO:0000256" key="4">
    <source>
        <dbReference type="ARBA" id="ARBA00022771"/>
    </source>
</evidence>
<evidence type="ECO:0000256" key="10">
    <source>
        <dbReference type="SAM" id="MobiDB-lite"/>
    </source>
</evidence>
<dbReference type="Pfam" id="PF20645">
    <property type="entry name" value="Rrn7_cyclin_C"/>
    <property type="match status" value="1"/>
</dbReference>
<keyword evidence="9" id="KW-0539">Nucleus</keyword>
<feature type="domain" description="RRN7-type" evidence="11">
    <location>
        <begin position="4"/>
        <end position="36"/>
    </location>
</feature>
<keyword evidence="4" id="KW-0863">Zinc-finger</keyword>
<keyword evidence="6" id="KW-0805">Transcription regulation</keyword>
<evidence type="ECO:0000313" key="14">
    <source>
        <dbReference type="EMBL" id="KAF9885801.1"/>
    </source>
</evidence>
<dbReference type="InterPro" id="IPR033599">
    <property type="entry name" value="TAF1B/Rrn7"/>
</dbReference>
<dbReference type="InterPro" id="IPR021752">
    <property type="entry name" value="TF_Rrn7_Zf"/>
</dbReference>
<evidence type="ECO:0000259" key="13">
    <source>
        <dbReference type="Pfam" id="PF20645"/>
    </source>
</evidence>
<keyword evidence="5" id="KW-0862">Zinc</keyword>
<dbReference type="EMBL" id="VCAU01000089">
    <property type="protein sequence ID" value="KAF9885801.1"/>
    <property type="molecule type" value="Genomic_DNA"/>
</dbReference>
<feature type="compositionally biased region" description="Polar residues" evidence="10">
    <location>
        <begin position="327"/>
        <end position="347"/>
    </location>
</feature>
<dbReference type="GO" id="GO:0008270">
    <property type="term" value="F:zinc ion binding"/>
    <property type="evidence" value="ECO:0007669"/>
    <property type="project" value="UniProtKB-KW"/>
</dbReference>
<evidence type="ECO:0000256" key="8">
    <source>
        <dbReference type="ARBA" id="ARBA00023163"/>
    </source>
</evidence>
<dbReference type="AlphaFoldDB" id="A0AAD4CFY6"/>
<organism evidence="14 15">
    <name type="scientific">Aspergillus nanangensis</name>
    <dbReference type="NCBI Taxonomy" id="2582783"/>
    <lineage>
        <taxon>Eukaryota</taxon>
        <taxon>Fungi</taxon>
        <taxon>Dikarya</taxon>
        <taxon>Ascomycota</taxon>
        <taxon>Pezizomycotina</taxon>
        <taxon>Eurotiomycetes</taxon>
        <taxon>Eurotiomycetidae</taxon>
        <taxon>Eurotiales</taxon>
        <taxon>Aspergillaceae</taxon>
        <taxon>Aspergillus</taxon>
        <taxon>Aspergillus subgen. Circumdati</taxon>
    </lineage>
</organism>
<feature type="domain" description="Rrn7/TAF1B C-terminal cyclin" evidence="13">
    <location>
        <begin position="216"/>
        <end position="311"/>
    </location>
</feature>
<evidence type="ECO:0000256" key="6">
    <source>
        <dbReference type="ARBA" id="ARBA00023015"/>
    </source>
</evidence>
<dbReference type="InterPro" id="IPR048538">
    <property type="entry name" value="Rrn7_cyclin_C"/>
</dbReference>
<keyword evidence="7" id="KW-0238">DNA-binding</keyword>
<evidence type="ECO:0000256" key="7">
    <source>
        <dbReference type="ARBA" id="ARBA00023125"/>
    </source>
</evidence>
<dbReference type="Pfam" id="PF20644">
    <property type="entry name" value="Rrn7_cyclin_N"/>
    <property type="match status" value="1"/>
</dbReference>
<evidence type="ECO:0000256" key="5">
    <source>
        <dbReference type="ARBA" id="ARBA00022833"/>
    </source>
</evidence>